<gene>
    <name evidence="2" type="ORF">EKO27_g4773</name>
</gene>
<dbReference type="Proteomes" id="UP000286045">
    <property type="component" value="Unassembled WGS sequence"/>
</dbReference>
<feature type="compositionally biased region" description="Polar residues" evidence="1">
    <location>
        <begin position="1"/>
        <end position="11"/>
    </location>
</feature>
<proteinExistence type="predicted"/>
<accession>A0A439D7F3</accession>
<feature type="region of interest" description="Disordered" evidence="1">
    <location>
        <begin position="138"/>
        <end position="165"/>
    </location>
</feature>
<protein>
    <submittedName>
        <fullName evidence="2">Uncharacterized protein</fullName>
    </submittedName>
</protein>
<feature type="region of interest" description="Disordered" evidence="1">
    <location>
        <begin position="179"/>
        <end position="200"/>
    </location>
</feature>
<reference evidence="2 3" key="1">
    <citation type="submission" date="2018-12" db="EMBL/GenBank/DDBJ databases">
        <title>Draft genome sequence of Xylaria grammica IHI A82.</title>
        <authorList>
            <person name="Buettner E."/>
            <person name="Kellner H."/>
        </authorList>
    </citation>
    <scope>NUCLEOTIDE SEQUENCE [LARGE SCALE GENOMIC DNA]</scope>
    <source>
        <strain evidence="2 3">IHI A82</strain>
    </source>
</reference>
<organism evidence="2 3">
    <name type="scientific">Xylaria grammica</name>
    <dbReference type="NCBI Taxonomy" id="363999"/>
    <lineage>
        <taxon>Eukaryota</taxon>
        <taxon>Fungi</taxon>
        <taxon>Dikarya</taxon>
        <taxon>Ascomycota</taxon>
        <taxon>Pezizomycotina</taxon>
        <taxon>Sordariomycetes</taxon>
        <taxon>Xylariomycetidae</taxon>
        <taxon>Xylariales</taxon>
        <taxon>Xylariaceae</taxon>
        <taxon>Xylaria</taxon>
    </lineage>
</organism>
<sequence>MSPNKSFNSNDYRYHLQYRRSSNTSKPNEHTTDGESPNADTSVLPSPSPSPSTLSHLSLSPGKIEISDHEPLERAYQAVWQHFKGLPLSCGPYPTFQFTSDWAYALLLHRFKAEGKQLLAYFKNKIRADWNATSCTRRQQLQDATPSPPSHPRKRKYVDEDGKKVEGLGSLKRVALKAPSEVELKPKRSNRLRAKAEVSK</sequence>
<evidence type="ECO:0000313" key="3">
    <source>
        <dbReference type="Proteomes" id="UP000286045"/>
    </source>
</evidence>
<dbReference type="AlphaFoldDB" id="A0A439D7F3"/>
<keyword evidence="3" id="KW-1185">Reference proteome</keyword>
<evidence type="ECO:0000256" key="1">
    <source>
        <dbReference type="SAM" id="MobiDB-lite"/>
    </source>
</evidence>
<dbReference type="EMBL" id="RYZI01000118">
    <property type="protein sequence ID" value="RWA10323.1"/>
    <property type="molecule type" value="Genomic_DNA"/>
</dbReference>
<evidence type="ECO:0000313" key="2">
    <source>
        <dbReference type="EMBL" id="RWA10323.1"/>
    </source>
</evidence>
<comment type="caution">
    <text evidence="2">The sequence shown here is derived from an EMBL/GenBank/DDBJ whole genome shotgun (WGS) entry which is preliminary data.</text>
</comment>
<name>A0A439D7F3_9PEZI</name>
<feature type="region of interest" description="Disordered" evidence="1">
    <location>
        <begin position="1"/>
        <end position="58"/>
    </location>
</feature>